<proteinExistence type="predicted"/>
<gene>
    <name evidence="2" type="ORF">SAMN05192530_1109</name>
</gene>
<evidence type="ECO:0000256" key="1">
    <source>
        <dbReference type="SAM" id="Phobius"/>
    </source>
</evidence>
<dbReference type="Pfam" id="PF03653">
    <property type="entry name" value="UPF0093"/>
    <property type="match status" value="1"/>
</dbReference>
<keyword evidence="1" id="KW-0472">Membrane</keyword>
<dbReference type="RefSeq" id="WP_170842638.1">
    <property type="nucleotide sequence ID" value="NZ_FNIT01000010.1"/>
</dbReference>
<dbReference type="Proteomes" id="UP000198793">
    <property type="component" value="Unassembled WGS sequence"/>
</dbReference>
<keyword evidence="1" id="KW-0812">Transmembrane</keyword>
<feature type="transmembrane region" description="Helical" evidence="1">
    <location>
        <begin position="114"/>
        <end position="135"/>
    </location>
</feature>
<evidence type="ECO:0000313" key="3">
    <source>
        <dbReference type="Proteomes" id="UP000198793"/>
    </source>
</evidence>
<accession>A0A1H0LF78</accession>
<dbReference type="AlphaFoldDB" id="A0A1H0LF78"/>
<sequence length="168" mass="17966">MIVVWLKLLHVTALSIWAGGILLMPVLLGQREAAGEGNALHRLHALSRFAYITVISPAAFVAIGSGIALTFAREVFTAWFAVKLLFVGILVALHVWTGLLVLSVFNEGQRFAPWRVGLSLGVLSLVMGAIFYVVLDKPEIALDGLPTALTEPGGLQALAVRFIPGLTP</sequence>
<feature type="transmembrane region" description="Helical" evidence="1">
    <location>
        <begin position="6"/>
        <end position="28"/>
    </location>
</feature>
<dbReference type="STRING" id="1166073.SAMN05192530_1109"/>
<reference evidence="2 3" key="1">
    <citation type="submission" date="2016-10" db="EMBL/GenBank/DDBJ databases">
        <authorList>
            <person name="de Groot N.N."/>
        </authorList>
    </citation>
    <scope>NUCLEOTIDE SEQUENCE [LARGE SCALE GENOMIC DNA]</scope>
    <source>
        <strain evidence="3">L7-484,KACC 16230,DSM 25025</strain>
    </source>
</reference>
<name>A0A1H0LF78_9HYPH</name>
<dbReference type="InterPro" id="IPR005265">
    <property type="entry name" value="HemJ-like"/>
</dbReference>
<organism evidence="2 3">
    <name type="scientific">Aureimonas jatrophae</name>
    <dbReference type="NCBI Taxonomy" id="1166073"/>
    <lineage>
        <taxon>Bacteria</taxon>
        <taxon>Pseudomonadati</taxon>
        <taxon>Pseudomonadota</taxon>
        <taxon>Alphaproteobacteria</taxon>
        <taxon>Hyphomicrobiales</taxon>
        <taxon>Aurantimonadaceae</taxon>
        <taxon>Aureimonas</taxon>
    </lineage>
</organism>
<evidence type="ECO:0000313" key="2">
    <source>
        <dbReference type="EMBL" id="SDO66745.1"/>
    </source>
</evidence>
<dbReference type="GO" id="GO:0006782">
    <property type="term" value="P:protoporphyrinogen IX biosynthetic process"/>
    <property type="evidence" value="ECO:0007669"/>
    <property type="project" value="UniProtKB-UniPathway"/>
</dbReference>
<protein>
    <submittedName>
        <fullName evidence="2">Uncharacterized protein family (UPF0093)</fullName>
    </submittedName>
</protein>
<feature type="transmembrane region" description="Helical" evidence="1">
    <location>
        <begin position="49"/>
        <end position="72"/>
    </location>
</feature>
<dbReference type="UniPathway" id="UPA00251">
    <property type="reaction ID" value="UER00324"/>
</dbReference>
<feature type="transmembrane region" description="Helical" evidence="1">
    <location>
        <begin position="78"/>
        <end position="102"/>
    </location>
</feature>
<dbReference type="EMBL" id="FNIT01000010">
    <property type="protein sequence ID" value="SDO66745.1"/>
    <property type="molecule type" value="Genomic_DNA"/>
</dbReference>
<keyword evidence="3" id="KW-1185">Reference proteome</keyword>
<keyword evidence="1" id="KW-1133">Transmembrane helix</keyword>